<feature type="region of interest" description="Disordered" evidence="1">
    <location>
        <begin position="100"/>
        <end position="123"/>
    </location>
</feature>
<gene>
    <name evidence="2" type="ORF">NDU88_011410</name>
</gene>
<feature type="region of interest" description="Disordered" evidence="1">
    <location>
        <begin position="1"/>
        <end position="78"/>
    </location>
</feature>
<organism evidence="2 3">
    <name type="scientific">Pleurodeles waltl</name>
    <name type="common">Iberian ribbed newt</name>
    <dbReference type="NCBI Taxonomy" id="8319"/>
    <lineage>
        <taxon>Eukaryota</taxon>
        <taxon>Metazoa</taxon>
        <taxon>Chordata</taxon>
        <taxon>Craniata</taxon>
        <taxon>Vertebrata</taxon>
        <taxon>Euteleostomi</taxon>
        <taxon>Amphibia</taxon>
        <taxon>Batrachia</taxon>
        <taxon>Caudata</taxon>
        <taxon>Salamandroidea</taxon>
        <taxon>Salamandridae</taxon>
        <taxon>Pleurodelinae</taxon>
        <taxon>Pleurodeles</taxon>
    </lineage>
</organism>
<dbReference type="Proteomes" id="UP001066276">
    <property type="component" value="Chromosome 5"/>
</dbReference>
<keyword evidence="3" id="KW-1185">Reference proteome</keyword>
<feature type="compositionally biased region" description="Low complexity" evidence="1">
    <location>
        <begin position="10"/>
        <end position="21"/>
    </location>
</feature>
<accession>A0AAV7S423</accession>
<evidence type="ECO:0000256" key="1">
    <source>
        <dbReference type="SAM" id="MobiDB-lite"/>
    </source>
</evidence>
<dbReference type="EMBL" id="JANPWB010000009">
    <property type="protein sequence ID" value="KAJ1158722.1"/>
    <property type="molecule type" value="Genomic_DNA"/>
</dbReference>
<sequence length="123" mass="12835">MRASLPGHCPDATTAAPTAPALQGHLAPGTYSEAANTGPAGVLENEMSGQLPVGAPRVKPANTSVELGPKHRGGPPLPETQELLIYAEKMFNGQEFSCTSHVRPLAPPRGARDSLHPWRRGGA</sequence>
<dbReference type="AlphaFoldDB" id="A0AAV7S423"/>
<reference evidence="2" key="1">
    <citation type="journal article" date="2022" name="bioRxiv">
        <title>Sequencing and chromosome-scale assembly of the giantPleurodeles waltlgenome.</title>
        <authorList>
            <person name="Brown T."/>
            <person name="Elewa A."/>
            <person name="Iarovenko S."/>
            <person name="Subramanian E."/>
            <person name="Araus A.J."/>
            <person name="Petzold A."/>
            <person name="Susuki M."/>
            <person name="Suzuki K.-i.T."/>
            <person name="Hayashi T."/>
            <person name="Toyoda A."/>
            <person name="Oliveira C."/>
            <person name="Osipova E."/>
            <person name="Leigh N.D."/>
            <person name="Simon A."/>
            <person name="Yun M.H."/>
        </authorList>
    </citation>
    <scope>NUCLEOTIDE SEQUENCE</scope>
    <source>
        <strain evidence="2">20211129_DDA</strain>
        <tissue evidence="2">Liver</tissue>
    </source>
</reference>
<protein>
    <submittedName>
        <fullName evidence="2">Uncharacterized protein</fullName>
    </submittedName>
</protein>
<proteinExistence type="predicted"/>
<evidence type="ECO:0000313" key="3">
    <source>
        <dbReference type="Proteomes" id="UP001066276"/>
    </source>
</evidence>
<comment type="caution">
    <text evidence="2">The sequence shown here is derived from an EMBL/GenBank/DDBJ whole genome shotgun (WGS) entry which is preliminary data.</text>
</comment>
<name>A0AAV7S423_PLEWA</name>
<evidence type="ECO:0000313" key="2">
    <source>
        <dbReference type="EMBL" id="KAJ1158722.1"/>
    </source>
</evidence>